<feature type="compositionally biased region" description="Polar residues" evidence="2">
    <location>
        <begin position="23"/>
        <end position="34"/>
    </location>
</feature>
<proteinExistence type="predicted"/>
<protein>
    <recommendedName>
        <fullName evidence="5">PRLI-interacting factor A</fullName>
    </recommendedName>
</protein>
<feature type="region of interest" description="Disordered" evidence="2">
    <location>
        <begin position="246"/>
        <end position="287"/>
    </location>
</feature>
<feature type="compositionally biased region" description="Polar residues" evidence="2">
    <location>
        <begin position="1"/>
        <end position="12"/>
    </location>
</feature>
<keyword evidence="1" id="KW-0175">Coiled coil</keyword>
<dbReference type="PANTHER" id="PTHR34484:SF2">
    <property type="entry name" value="OS02G0832600 PROTEIN"/>
    <property type="match status" value="1"/>
</dbReference>
<evidence type="ECO:0000313" key="3">
    <source>
        <dbReference type="EMBL" id="KAK2988050.1"/>
    </source>
</evidence>
<sequence length="287" mass="32371">MNNQPHILNRSSVVWPPPPENATKFSRPNFTSTNTKLTERNETLRNDPLGIRKIYKNPNQLEFHRNSRSKSRWQPKKKFRYRFAPYAPRNTSSFIIRAKKSGGITSLVSPCAVTPAILPTPTFSSSGEVLVDMAKEEWGVDGYGSMKGLIRVRSTGHDDEEEGGCETSDSDVEEMERRLDHDLSRFEMVYPNAEEQSNTLEKLVDGQDGNIVRLQEENLTLKERLFLMERELEDIRRRVRCLETGSGRTREKNDNDDEGSENGSDNVWGGDVCSEKSVGDGVGEGGG</sequence>
<dbReference type="Proteomes" id="UP001187471">
    <property type="component" value="Unassembled WGS sequence"/>
</dbReference>
<dbReference type="PANTHER" id="PTHR34484">
    <property type="entry name" value="OS02G0832600 PROTEIN"/>
    <property type="match status" value="1"/>
</dbReference>
<evidence type="ECO:0000313" key="4">
    <source>
        <dbReference type="Proteomes" id="UP001187471"/>
    </source>
</evidence>
<gene>
    <name evidence="3" type="ORF">RJ640_001991</name>
</gene>
<feature type="coiled-coil region" evidence="1">
    <location>
        <begin position="211"/>
        <end position="238"/>
    </location>
</feature>
<keyword evidence="4" id="KW-1185">Reference proteome</keyword>
<organism evidence="3 4">
    <name type="scientific">Escallonia rubra</name>
    <dbReference type="NCBI Taxonomy" id="112253"/>
    <lineage>
        <taxon>Eukaryota</taxon>
        <taxon>Viridiplantae</taxon>
        <taxon>Streptophyta</taxon>
        <taxon>Embryophyta</taxon>
        <taxon>Tracheophyta</taxon>
        <taxon>Spermatophyta</taxon>
        <taxon>Magnoliopsida</taxon>
        <taxon>eudicotyledons</taxon>
        <taxon>Gunneridae</taxon>
        <taxon>Pentapetalae</taxon>
        <taxon>asterids</taxon>
        <taxon>campanulids</taxon>
        <taxon>Escalloniales</taxon>
        <taxon>Escalloniaceae</taxon>
        <taxon>Escallonia</taxon>
    </lineage>
</organism>
<evidence type="ECO:0000256" key="2">
    <source>
        <dbReference type="SAM" id="MobiDB-lite"/>
    </source>
</evidence>
<dbReference type="AlphaFoldDB" id="A0AA88UK35"/>
<comment type="caution">
    <text evidence="3">The sequence shown here is derived from an EMBL/GenBank/DDBJ whole genome shotgun (WGS) entry which is preliminary data.</text>
</comment>
<accession>A0AA88UK35</accession>
<evidence type="ECO:0000256" key="1">
    <source>
        <dbReference type="SAM" id="Coils"/>
    </source>
</evidence>
<reference evidence="3" key="1">
    <citation type="submission" date="2022-12" db="EMBL/GenBank/DDBJ databases">
        <title>Draft genome assemblies for two species of Escallonia (Escalloniales).</title>
        <authorList>
            <person name="Chanderbali A."/>
            <person name="Dervinis C."/>
            <person name="Anghel I."/>
            <person name="Soltis D."/>
            <person name="Soltis P."/>
            <person name="Zapata F."/>
        </authorList>
    </citation>
    <scope>NUCLEOTIDE SEQUENCE</scope>
    <source>
        <strain evidence="3">UCBG92.1500</strain>
        <tissue evidence="3">Leaf</tissue>
    </source>
</reference>
<evidence type="ECO:0008006" key="5">
    <source>
        <dbReference type="Google" id="ProtNLM"/>
    </source>
</evidence>
<feature type="region of interest" description="Disordered" evidence="2">
    <location>
        <begin position="1"/>
        <end position="34"/>
    </location>
</feature>
<dbReference type="EMBL" id="JAVXUO010000919">
    <property type="protein sequence ID" value="KAK2988050.1"/>
    <property type="molecule type" value="Genomic_DNA"/>
</dbReference>
<name>A0AA88UK35_9ASTE</name>